<comment type="caution">
    <text evidence="1">The sequence shown here is derived from an EMBL/GenBank/DDBJ whole genome shotgun (WGS) entry which is preliminary data.</text>
</comment>
<dbReference type="GO" id="GO:0003677">
    <property type="term" value="F:DNA binding"/>
    <property type="evidence" value="ECO:0007669"/>
    <property type="project" value="InterPro"/>
</dbReference>
<dbReference type="InterPro" id="IPR011010">
    <property type="entry name" value="DNA_brk_join_enz"/>
</dbReference>
<dbReference type="Proteomes" id="UP000321058">
    <property type="component" value="Unassembled WGS sequence"/>
</dbReference>
<dbReference type="SUPFAM" id="SSF56349">
    <property type="entry name" value="DNA breaking-rejoining enzymes"/>
    <property type="match status" value="1"/>
</dbReference>
<dbReference type="EMBL" id="BKAJ01000231">
    <property type="protein sequence ID" value="GEP61527.1"/>
    <property type="molecule type" value="Genomic_DNA"/>
</dbReference>
<gene>
    <name evidence="1" type="ORF">RSO01_86930</name>
</gene>
<name>A0A512NRG6_9HYPH</name>
<evidence type="ECO:0000313" key="2">
    <source>
        <dbReference type="Proteomes" id="UP000321058"/>
    </source>
</evidence>
<protein>
    <submittedName>
        <fullName evidence="1">Uncharacterized protein</fullName>
    </submittedName>
</protein>
<sequence>MNSRPCLRECHRDTGRATPSCQFIYLVTEFGKAFTVAGFGNKFRDWCNEAGLSHCTARGCRKAGAKMAAESGATAHQFMAIFGRPCARPRSSNANRTLLAEQAMHLLVPREKNKSGA</sequence>
<reference evidence="1 2" key="1">
    <citation type="submission" date="2019-07" db="EMBL/GenBank/DDBJ databases">
        <title>Whole genome shotgun sequence of Reyranella soli NBRC 108950.</title>
        <authorList>
            <person name="Hosoyama A."/>
            <person name="Uohara A."/>
            <person name="Ohji S."/>
            <person name="Ichikawa N."/>
        </authorList>
    </citation>
    <scope>NUCLEOTIDE SEQUENCE [LARGE SCALE GENOMIC DNA]</scope>
    <source>
        <strain evidence="1 2">NBRC 108950</strain>
    </source>
</reference>
<proteinExistence type="predicted"/>
<dbReference type="AlphaFoldDB" id="A0A512NRG6"/>
<keyword evidence="2" id="KW-1185">Reference proteome</keyword>
<organism evidence="1 2">
    <name type="scientific">Reyranella soli</name>
    <dbReference type="NCBI Taxonomy" id="1230389"/>
    <lineage>
        <taxon>Bacteria</taxon>
        <taxon>Pseudomonadati</taxon>
        <taxon>Pseudomonadota</taxon>
        <taxon>Alphaproteobacteria</taxon>
        <taxon>Hyphomicrobiales</taxon>
        <taxon>Reyranellaceae</taxon>
        <taxon>Reyranella</taxon>
    </lineage>
</organism>
<accession>A0A512NRG6</accession>
<evidence type="ECO:0000313" key="1">
    <source>
        <dbReference type="EMBL" id="GEP61527.1"/>
    </source>
</evidence>